<dbReference type="PANTHER" id="PTHR43266:SF2">
    <property type="entry name" value="MAJOR FACILITATOR SUPERFAMILY (MFS) PROFILE DOMAIN-CONTAINING PROTEIN"/>
    <property type="match status" value="1"/>
</dbReference>
<evidence type="ECO:0000256" key="2">
    <source>
        <dbReference type="ARBA" id="ARBA00022448"/>
    </source>
</evidence>
<feature type="transmembrane region" description="Helical" evidence="7">
    <location>
        <begin position="236"/>
        <end position="256"/>
    </location>
</feature>
<evidence type="ECO:0000256" key="6">
    <source>
        <dbReference type="ARBA" id="ARBA00023136"/>
    </source>
</evidence>
<evidence type="ECO:0000313" key="10">
    <source>
        <dbReference type="Proteomes" id="UP001260090"/>
    </source>
</evidence>
<dbReference type="AlphaFoldDB" id="A0ABD7ZKR1"/>
<feature type="transmembrane region" description="Helical" evidence="7">
    <location>
        <begin position="58"/>
        <end position="78"/>
    </location>
</feature>
<protein>
    <submittedName>
        <fullName evidence="9">MFS transporter</fullName>
    </submittedName>
</protein>
<evidence type="ECO:0000256" key="1">
    <source>
        <dbReference type="ARBA" id="ARBA00004651"/>
    </source>
</evidence>
<feature type="transmembrane region" description="Helical" evidence="7">
    <location>
        <begin position="323"/>
        <end position="344"/>
    </location>
</feature>
<evidence type="ECO:0000256" key="5">
    <source>
        <dbReference type="ARBA" id="ARBA00022989"/>
    </source>
</evidence>
<dbReference type="GeneID" id="93009184"/>
<feature type="transmembrane region" description="Helical" evidence="7">
    <location>
        <begin position="185"/>
        <end position="204"/>
    </location>
</feature>
<dbReference type="PROSITE" id="PS50850">
    <property type="entry name" value="MFS"/>
    <property type="match status" value="1"/>
</dbReference>
<dbReference type="InterPro" id="IPR036259">
    <property type="entry name" value="MFS_trans_sf"/>
</dbReference>
<feature type="transmembrane region" description="Helical" evidence="7">
    <location>
        <begin position="356"/>
        <end position="379"/>
    </location>
</feature>
<dbReference type="CDD" id="cd06173">
    <property type="entry name" value="MFS_MefA_like"/>
    <property type="match status" value="1"/>
</dbReference>
<keyword evidence="6 7" id="KW-0472">Membrane</keyword>
<keyword evidence="2" id="KW-0813">Transport</keyword>
<dbReference type="SUPFAM" id="SSF103473">
    <property type="entry name" value="MFS general substrate transporter"/>
    <property type="match status" value="1"/>
</dbReference>
<dbReference type="InterPro" id="IPR011701">
    <property type="entry name" value="MFS"/>
</dbReference>
<evidence type="ECO:0000256" key="4">
    <source>
        <dbReference type="ARBA" id="ARBA00022692"/>
    </source>
</evidence>
<organism evidence="9 10">
    <name type="scientific">Bacillus tropicus</name>
    <dbReference type="NCBI Taxonomy" id="2026188"/>
    <lineage>
        <taxon>Bacteria</taxon>
        <taxon>Bacillati</taxon>
        <taxon>Bacillota</taxon>
        <taxon>Bacilli</taxon>
        <taxon>Bacillales</taxon>
        <taxon>Bacillaceae</taxon>
        <taxon>Bacillus</taxon>
        <taxon>Bacillus cereus group</taxon>
    </lineage>
</organism>
<keyword evidence="5 7" id="KW-1133">Transmembrane helix</keyword>
<dbReference type="Proteomes" id="UP001260090">
    <property type="component" value="Chromosome"/>
</dbReference>
<accession>A0ABD7ZKR1</accession>
<keyword evidence="3" id="KW-1003">Cell membrane</keyword>
<proteinExistence type="predicted"/>
<feature type="transmembrane region" description="Helical" evidence="7">
    <location>
        <begin position="385"/>
        <end position="406"/>
    </location>
</feature>
<evidence type="ECO:0000259" key="8">
    <source>
        <dbReference type="PROSITE" id="PS50850"/>
    </source>
</evidence>
<dbReference type="RefSeq" id="WP_309573680.1">
    <property type="nucleotide sequence ID" value="NZ_CP119875.1"/>
</dbReference>
<keyword evidence="4 7" id="KW-0812">Transmembrane</keyword>
<feature type="domain" description="Major facilitator superfamily (MFS) profile" evidence="8">
    <location>
        <begin position="24"/>
        <end position="409"/>
    </location>
</feature>
<evidence type="ECO:0000313" key="9">
    <source>
        <dbReference type="EMBL" id="WMY13802.1"/>
    </source>
</evidence>
<name>A0ABD7ZKR1_9BACI</name>
<dbReference type="EMBL" id="CP119875">
    <property type="protein sequence ID" value="WMY13802.1"/>
    <property type="molecule type" value="Genomic_DNA"/>
</dbReference>
<feature type="transmembrane region" description="Helical" evidence="7">
    <location>
        <begin position="24"/>
        <end position="46"/>
    </location>
</feature>
<feature type="transmembrane region" description="Helical" evidence="7">
    <location>
        <begin position="298"/>
        <end position="317"/>
    </location>
</feature>
<gene>
    <name evidence="9" type="ORF">P3F89_17735</name>
</gene>
<dbReference type="Gene3D" id="1.20.1250.20">
    <property type="entry name" value="MFS general substrate transporter like domains"/>
    <property type="match status" value="1"/>
</dbReference>
<evidence type="ECO:0000256" key="3">
    <source>
        <dbReference type="ARBA" id="ARBA00022475"/>
    </source>
</evidence>
<comment type="subcellular location">
    <subcellularLocation>
        <location evidence="1">Cell membrane</location>
        <topology evidence="1">Multi-pass membrane protein</topology>
    </subcellularLocation>
</comment>
<dbReference type="GO" id="GO:0005886">
    <property type="term" value="C:plasma membrane"/>
    <property type="evidence" value="ECO:0007669"/>
    <property type="project" value="UniProtKB-SubCell"/>
</dbReference>
<dbReference type="InterPro" id="IPR020846">
    <property type="entry name" value="MFS_dom"/>
</dbReference>
<reference evidence="9 10" key="1">
    <citation type="submission" date="2023-03" db="EMBL/GenBank/DDBJ databases">
        <title>Plant growth-promoting bacteria for biocontrol of bacterial wilt in tomato.</title>
        <authorList>
            <person name="Song J."/>
            <person name="Jin Y.J."/>
        </authorList>
    </citation>
    <scope>NUCLEOTIDE SEQUENCE [LARGE SCALE GENOMIC DNA]</scope>
    <source>
        <strain evidence="9 10">T36S-23</strain>
    </source>
</reference>
<dbReference type="PANTHER" id="PTHR43266">
    <property type="entry name" value="MACROLIDE-EFFLUX PROTEIN"/>
    <property type="match status" value="1"/>
</dbReference>
<evidence type="ECO:0000256" key="7">
    <source>
        <dbReference type="SAM" id="Phobius"/>
    </source>
</evidence>
<sequence length="409" mass="45136">MEDAVNNGIEDLKENSTSIWSNKVFSYFFLASCISLIGNSMVTLVLPLWVMKLTNSPILVSGVNIAIATTAILFAPVTGTLADRMSRRKLMIVADVMRCIVMILIAGIAFYNKMLYIPLLILLIIRSIGSALFTPASNAALVTYVEEKHVQQAITLRQISIQTISVAIPLMASFLISIFNFHGVFLLDAITFFISFLILMKIKFPRELKVEKKKPFYEDFKEGFSIFNSNQSLKTLLMSAALINLLGAACMLSLQVIVVREMDLSTGWYSIVFAASPIGILIGAFITKKIRTYKTITTAFICTAIMGVFNAAMGTTLNPVLFSVYYFLSGIAFGVSNVYFGVLYRKLIPNEVQGRFFGFLSSLLLVSTPVGIALTGYFLESISASILFIIIGIITFLVSVISFVMINKK</sequence>
<feature type="transmembrane region" description="Helical" evidence="7">
    <location>
        <begin position="268"/>
        <end position="286"/>
    </location>
</feature>
<dbReference type="Pfam" id="PF07690">
    <property type="entry name" value="MFS_1"/>
    <property type="match status" value="1"/>
</dbReference>